<organism evidence="1 2">
    <name type="scientific">Sediminihaliea albiluteola</name>
    <dbReference type="NCBI Taxonomy" id="2758564"/>
    <lineage>
        <taxon>Bacteria</taxon>
        <taxon>Pseudomonadati</taxon>
        <taxon>Pseudomonadota</taxon>
        <taxon>Gammaproteobacteria</taxon>
        <taxon>Cellvibrionales</taxon>
        <taxon>Halieaceae</taxon>
        <taxon>Sediminihaliea</taxon>
    </lineage>
</organism>
<protein>
    <submittedName>
        <fullName evidence="1">Uncharacterized protein</fullName>
    </submittedName>
</protein>
<dbReference type="RefSeq" id="WP_182168923.1">
    <property type="nucleotide sequence ID" value="NZ_JACFXU010000013.1"/>
</dbReference>
<dbReference type="Proteomes" id="UP000539350">
    <property type="component" value="Unassembled WGS sequence"/>
</dbReference>
<accession>A0A7W2YIH9</accession>
<proteinExistence type="predicted"/>
<evidence type="ECO:0000313" key="1">
    <source>
        <dbReference type="EMBL" id="MBA6412100.1"/>
    </source>
</evidence>
<reference evidence="1 2" key="1">
    <citation type="submission" date="2020-07" db="EMBL/GenBank/DDBJ databases">
        <title>Halieaceae bacterium, F7430, whole genome shotgun sequencing project.</title>
        <authorList>
            <person name="Jiang S."/>
            <person name="Liu Z.W."/>
            <person name="Du Z.J."/>
        </authorList>
    </citation>
    <scope>NUCLEOTIDE SEQUENCE [LARGE SCALE GENOMIC DNA]</scope>
    <source>
        <strain evidence="1 2">F7430</strain>
    </source>
</reference>
<sequence>MTYLLIAVIVGLALAPLSHFLPSRQQRKQANLRETAALQGMFVEFRNLPQLAKTQAKPDSRVIYYGFRLKASRSKAPRKGAWQRDEQGQWRPLGQRLAVPEALMQMPAEVLAASVDEGSCGIYWREAGEQSTVIQIREKLGAWAEQLQT</sequence>
<keyword evidence="2" id="KW-1185">Reference proteome</keyword>
<dbReference type="AlphaFoldDB" id="A0A7W2YIH9"/>
<dbReference type="EMBL" id="JACFXU010000013">
    <property type="protein sequence ID" value="MBA6412100.1"/>
    <property type="molecule type" value="Genomic_DNA"/>
</dbReference>
<comment type="caution">
    <text evidence="1">The sequence shown here is derived from an EMBL/GenBank/DDBJ whole genome shotgun (WGS) entry which is preliminary data.</text>
</comment>
<evidence type="ECO:0000313" key="2">
    <source>
        <dbReference type="Proteomes" id="UP000539350"/>
    </source>
</evidence>
<name>A0A7W2YIH9_9GAMM</name>
<gene>
    <name evidence="1" type="ORF">H2508_03140</name>
</gene>